<protein>
    <submittedName>
        <fullName evidence="2">Uncharacterized protein</fullName>
    </submittedName>
</protein>
<dbReference type="Proteomes" id="UP000515908">
    <property type="component" value="Chromosome 13"/>
</dbReference>
<reference evidence="2 3" key="1">
    <citation type="submission" date="2020-08" db="EMBL/GenBank/DDBJ databases">
        <authorList>
            <person name="Newling K."/>
            <person name="Davey J."/>
            <person name="Forrester S."/>
        </authorList>
    </citation>
    <scope>NUCLEOTIDE SEQUENCE [LARGE SCALE GENOMIC DNA]</scope>
    <source>
        <strain evidence="3">Crithidia deanei Carvalho (ATCC PRA-265)</strain>
    </source>
</reference>
<dbReference type="EMBL" id="LR877157">
    <property type="protein sequence ID" value="CAD2219343.1"/>
    <property type="molecule type" value="Genomic_DNA"/>
</dbReference>
<sequence>MTEGRFETIHNLRPENWDNRRHWTNWHHLYDCEEDHMARESAPFHDLRSGGQFQYEYWGAGPHAEPIEPDKVQARRAGDRMDFTKGKGTGLGGHTNIPLDVEPGRRTVSTGPKRTTAVHTKKNPLTRGVFSEYEWMPEGPVDEKPKKKNRNLDLDPKGPNSLPRAGGMKAGGPVNYIGQHPEYIPDPYKDREDRGRVGRFKAGPIKEEHLPWMPDPEPERQAVEHKGPFLAGKANNSLHINGDMEWIPDPYDKGGVKYERRPFRTWHTRRKWNMPVAAPWSTGLSTVEPRRGENLNLTDTALPQLSTYRRVNMNSTIGKEAALSSMRPPEPVRFKNTF</sequence>
<dbReference type="VEuPathDB" id="TriTrypDB:ADEAN_000684800"/>
<evidence type="ECO:0000313" key="2">
    <source>
        <dbReference type="EMBL" id="CAD2219343.1"/>
    </source>
</evidence>
<feature type="region of interest" description="Disordered" evidence="1">
    <location>
        <begin position="136"/>
        <end position="194"/>
    </location>
</feature>
<feature type="compositionally biased region" description="Basic and acidic residues" evidence="1">
    <location>
        <begin position="141"/>
        <end position="156"/>
    </location>
</feature>
<proteinExistence type="predicted"/>
<organism evidence="2 3">
    <name type="scientific">Angomonas deanei</name>
    <dbReference type="NCBI Taxonomy" id="59799"/>
    <lineage>
        <taxon>Eukaryota</taxon>
        <taxon>Discoba</taxon>
        <taxon>Euglenozoa</taxon>
        <taxon>Kinetoplastea</taxon>
        <taxon>Metakinetoplastina</taxon>
        <taxon>Trypanosomatida</taxon>
        <taxon>Trypanosomatidae</taxon>
        <taxon>Strigomonadinae</taxon>
        <taxon>Angomonas</taxon>
    </lineage>
</organism>
<dbReference type="OrthoDB" id="238752at2759"/>
<gene>
    <name evidence="2" type="ORF">ADEAN_000684800</name>
</gene>
<evidence type="ECO:0000313" key="3">
    <source>
        <dbReference type="Proteomes" id="UP000515908"/>
    </source>
</evidence>
<evidence type="ECO:0000256" key="1">
    <source>
        <dbReference type="SAM" id="MobiDB-lite"/>
    </source>
</evidence>
<name>S9WC96_9TRYP</name>
<accession>S9WC96</accession>
<dbReference type="AlphaFoldDB" id="S9WC96"/>
<keyword evidence="3" id="KW-1185">Reference proteome</keyword>
<feature type="region of interest" description="Disordered" evidence="1">
    <location>
        <begin position="83"/>
        <end position="119"/>
    </location>
</feature>